<sequence length="1120" mass="122860">MDQLIAGARFPAKCVKNEIHNLLTTLRLTKHRSSGREAEFHASSLEAFQRLFEELTYIHELHEFDTVAYLGPFLEVIQSDASDGQITGVALDAVDKFVSFGLIRPDSPRCGEAVNTLAWGVINCRFVSSANANGEVVLLKMVGLMIDCLRCPAGDYLGDLCVWHMVRKCFQISRQPRASYLLRSSAEGVLQQMVLTIFGTHKARAQNVRVSTSGPEAAPEGGSSGALAPSRVEVMRPYGYKAMHFVLRFLAFLLAYGRTGSVPQSEKAKARPRKARQRSRSPGSPQGRQRAPSEDAEQRAASQQRSSSPQGPAQLGLSEAPKKPGSEEEHVHTHCLGLSLLNVALESGGEEIAKSDDLISVIQDDICKSLLQNSRADSLSVLSLTLRAIFNLFLNFRRHLKVQLEIFFTSVHLKIAGMDSASYEQREIALESLLEFCREPELMLELFTNYDCDVRCTNLFETLVKFLVTHAFPSDGASGARSGGSFNSLHRLALSGLTSILHSVALRCEQHRHFRPAEDALQPPAPHGAEAAEPSTELQRKKEQKRRLAMAARSFNSEPSKCMPVLQQLGLVSSPPTPESMAEFLRHTPQLDLRQVGEYLAKRKDFNQQVNKAFMELFAFTGLGIVEALRAVLGAFRLPGEAQLIERLMESFATAFFVNQPPVLDDGEDAGGDAAEGAKNSDPTKVTRWIAREKSAEEVAEAEGVRETGGGTGGPEDPGADPPMRMKMANSDTVFILSYAIIMLNTDLHNPGVKTKMSFEAFVRNNRGIDNGKNVPEFFLQDIYEAIRDDEIRLHGDAPLEGAEAHDEVVDDFFWEGILRRSESIDEFATTGRLLCEAPPGATERDMLQVVLDCQPLPTLSLCYESAPDISLASDAMMAFQDLARINAYFHQTDAVNSLARVMCQYFARASAGGQLTVRSQIALRAAQQCVAQYAPLFKEAEWCCILEVLLQLRALDLLPSHLTELDDFAGTDGTPLESLCDLRPPFAPPPPDGRPAGDSLRASAIAGAEERRELGRMESSDGFLESLARWFEDETRSDDDDATPSAAGPGSSLLAGLVAQQPQEASEDLPVSCTDPAEVFRQVKQYVGRSGFVDLFTSAGVPGGGRAEEPRRRCSPRPW</sequence>
<dbReference type="Gene3D" id="1.10.1000.11">
    <property type="entry name" value="Arf Nucleotide-binding Site Opener,domain 2"/>
    <property type="match status" value="1"/>
</dbReference>
<comment type="caution">
    <text evidence="3">The sequence shown here is derived from an EMBL/GenBank/DDBJ whole genome shotgun (WGS) entry which is preliminary data.</text>
</comment>
<evidence type="ECO:0000313" key="3">
    <source>
        <dbReference type="EMBL" id="CAK0845343.1"/>
    </source>
</evidence>
<feature type="region of interest" description="Disordered" evidence="1">
    <location>
        <begin position="695"/>
        <end position="722"/>
    </location>
</feature>
<accession>A0ABN9TJG6</accession>
<dbReference type="PANTHER" id="PTHR10663:SF388">
    <property type="entry name" value="GOLGI-SPECIFIC BREFELDIN A-RESISTANCE GUANINE NUCLEOTIDE EXCHANGE FACTOR 1"/>
    <property type="match status" value="1"/>
</dbReference>
<evidence type="ECO:0000259" key="2">
    <source>
        <dbReference type="PROSITE" id="PS50190"/>
    </source>
</evidence>
<dbReference type="InterPro" id="IPR000904">
    <property type="entry name" value="Sec7_dom"/>
</dbReference>
<feature type="region of interest" description="Disordered" evidence="1">
    <location>
        <begin position="263"/>
        <end position="331"/>
    </location>
</feature>
<evidence type="ECO:0000256" key="1">
    <source>
        <dbReference type="SAM" id="MobiDB-lite"/>
    </source>
</evidence>
<feature type="compositionally biased region" description="Basic residues" evidence="1">
    <location>
        <begin position="270"/>
        <end position="279"/>
    </location>
</feature>
<feature type="compositionally biased region" description="Gly residues" evidence="1">
    <location>
        <begin position="707"/>
        <end position="716"/>
    </location>
</feature>
<feature type="region of interest" description="Disordered" evidence="1">
    <location>
        <begin position="208"/>
        <end position="227"/>
    </location>
</feature>
<feature type="compositionally biased region" description="Low complexity" evidence="1">
    <location>
        <begin position="299"/>
        <end position="314"/>
    </location>
</feature>
<name>A0ABN9TJG6_9DINO</name>
<feature type="compositionally biased region" description="Basic and acidic residues" evidence="1">
    <location>
        <begin position="320"/>
        <end position="331"/>
    </location>
</feature>
<dbReference type="EMBL" id="CAUYUJ010014729">
    <property type="protein sequence ID" value="CAK0845343.1"/>
    <property type="molecule type" value="Genomic_DNA"/>
</dbReference>
<evidence type="ECO:0000313" key="4">
    <source>
        <dbReference type="Proteomes" id="UP001189429"/>
    </source>
</evidence>
<dbReference type="PROSITE" id="PS50190">
    <property type="entry name" value="SEC7"/>
    <property type="match status" value="1"/>
</dbReference>
<dbReference type="InterPro" id="IPR023394">
    <property type="entry name" value="Sec7_C_sf"/>
</dbReference>
<dbReference type="Pfam" id="PF12783">
    <property type="entry name" value="Sec7-like_HUS"/>
    <property type="match status" value="1"/>
</dbReference>
<dbReference type="PANTHER" id="PTHR10663">
    <property type="entry name" value="GUANYL-NUCLEOTIDE EXCHANGE FACTOR"/>
    <property type="match status" value="1"/>
</dbReference>
<dbReference type="InterPro" id="IPR035999">
    <property type="entry name" value="Sec7_dom_sf"/>
</dbReference>
<protein>
    <recommendedName>
        <fullName evidence="2">SEC7 domain-containing protein</fullName>
    </recommendedName>
</protein>
<dbReference type="SMART" id="SM00222">
    <property type="entry name" value="Sec7"/>
    <property type="match status" value="1"/>
</dbReference>
<feature type="region of interest" description="Disordered" evidence="1">
    <location>
        <begin position="518"/>
        <end position="540"/>
    </location>
</feature>
<keyword evidence="4" id="KW-1185">Reference proteome</keyword>
<dbReference type="Gene3D" id="1.10.220.20">
    <property type="match status" value="1"/>
</dbReference>
<dbReference type="Pfam" id="PF01369">
    <property type="entry name" value="Sec7"/>
    <property type="match status" value="1"/>
</dbReference>
<feature type="region of interest" description="Disordered" evidence="1">
    <location>
        <begin position="1098"/>
        <end position="1120"/>
    </location>
</feature>
<gene>
    <name evidence="3" type="ORF">PCOR1329_LOCUS39163</name>
</gene>
<organism evidence="3 4">
    <name type="scientific">Prorocentrum cordatum</name>
    <dbReference type="NCBI Taxonomy" id="2364126"/>
    <lineage>
        <taxon>Eukaryota</taxon>
        <taxon>Sar</taxon>
        <taxon>Alveolata</taxon>
        <taxon>Dinophyceae</taxon>
        <taxon>Prorocentrales</taxon>
        <taxon>Prorocentraceae</taxon>
        <taxon>Prorocentrum</taxon>
    </lineage>
</organism>
<dbReference type="InterPro" id="IPR032691">
    <property type="entry name" value="Mon2/Sec7/BIG1-like_HUS"/>
</dbReference>
<feature type="domain" description="SEC7" evidence="2">
    <location>
        <begin position="537"/>
        <end position="790"/>
    </location>
</feature>
<proteinExistence type="predicted"/>
<dbReference type="CDD" id="cd00171">
    <property type="entry name" value="Sec7"/>
    <property type="match status" value="1"/>
</dbReference>
<reference evidence="3" key="1">
    <citation type="submission" date="2023-10" db="EMBL/GenBank/DDBJ databases">
        <authorList>
            <person name="Chen Y."/>
            <person name="Shah S."/>
            <person name="Dougan E. K."/>
            <person name="Thang M."/>
            <person name="Chan C."/>
        </authorList>
    </citation>
    <scope>NUCLEOTIDE SEQUENCE [LARGE SCALE GENOMIC DNA]</scope>
</reference>
<dbReference type="Proteomes" id="UP001189429">
    <property type="component" value="Unassembled WGS sequence"/>
</dbReference>
<dbReference type="SUPFAM" id="SSF48425">
    <property type="entry name" value="Sec7 domain"/>
    <property type="match status" value="1"/>
</dbReference>